<accession>A0A1B8ZBV1</accession>
<dbReference type="PROSITE" id="PS52016">
    <property type="entry name" value="TONB_DEPENDENT_REC_3"/>
    <property type="match status" value="1"/>
</dbReference>
<evidence type="ECO:0000256" key="1">
    <source>
        <dbReference type="ARBA" id="ARBA00004571"/>
    </source>
</evidence>
<organism evidence="12 13">
    <name type="scientific">Chryseobacterium artocarpi</name>
    <dbReference type="NCBI Taxonomy" id="1414727"/>
    <lineage>
        <taxon>Bacteria</taxon>
        <taxon>Pseudomonadati</taxon>
        <taxon>Bacteroidota</taxon>
        <taxon>Flavobacteriia</taxon>
        <taxon>Flavobacteriales</taxon>
        <taxon>Weeksellaceae</taxon>
        <taxon>Chryseobacterium group</taxon>
        <taxon>Chryseobacterium</taxon>
    </lineage>
</organism>
<dbReference type="NCBIfam" id="TIGR04056">
    <property type="entry name" value="OMP_RagA_SusC"/>
    <property type="match status" value="1"/>
</dbReference>
<dbReference type="InterPro" id="IPR008969">
    <property type="entry name" value="CarboxyPept-like_regulatory"/>
</dbReference>
<keyword evidence="13" id="KW-1185">Reference proteome</keyword>
<dbReference type="Pfam" id="PF13715">
    <property type="entry name" value="CarbopepD_reg_2"/>
    <property type="match status" value="1"/>
</dbReference>
<dbReference type="InterPro" id="IPR037066">
    <property type="entry name" value="Plug_dom_sf"/>
</dbReference>
<evidence type="ECO:0000256" key="8">
    <source>
        <dbReference type="PROSITE-ProRule" id="PRU01360"/>
    </source>
</evidence>
<proteinExistence type="inferred from homology"/>
<dbReference type="GO" id="GO:0009279">
    <property type="term" value="C:cell outer membrane"/>
    <property type="evidence" value="ECO:0007669"/>
    <property type="project" value="UniProtKB-SubCell"/>
</dbReference>
<feature type="domain" description="TonB-dependent receptor-like beta-barrel" evidence="10">
    <location>
        <begin position="423"/>
        <end position="972"/>
    </location>
</feature>
<dbReference type="InterPro" id="IPR023996">
    <property type="entry name" value="TonB-dep_OMP_SusC/RagA"/>
</dbReference>
<feature type="domain" description="TonB-dependent receptor plug" evidence="11">
    <location>
        <begin position="122"/>
        <end position="253"/>
    </location>
</feature>
<dbReference type="Gene3D" id="2.60.40.1120">
    <property type="entry name" value="Carboxypeptidase-like, regulatory domain"/>
    <property type="match status" value="1"/>
</dbReference>
<keyword evidence="2 8" id="KW-0813">Transport</keyword>
<evidence type="ECO:0000256" key="6">
    <source>
        <dbReference type="ARBA" id="ARBA00023136"/>
    </source>
</evidence>
<dbReference type="OrthoDB" id="9768177at2"/>
<evidence type="ECO:0000256" key="3">
    <source>
        <dbReference type="ARBA" id="ARBA00022452"/>
    </source>
</evidence>
<dbReference type="InterPro" id="IPR000531">
    <property type="entry name" value="Beta-barrel_TonB"/>
</dbReference>
<sequence length="1005" mass="111790">MKKSYSNIGGIGLVFILTAVCGNIKAQTKTVTGTVTVGENQSPLSGVVVSQEGSDQVTLTNSKGIYQLEITGENSTLLFRHPQYAEKKITANGKTVINLKLDQKEQSIEEVVLNAGYYKVKERESTGSIAKVSAKDIENQPVTNVLSAAQGRMAGVSITQNSGVPGGGFDVQIRGRNSLRNLSNSEIDGNQPLYVIDGVPVGGSMTSLYSASILPTKNINPLNSINPNDIESIEILKDADATAIYGSRGANGVVLVTTKHGKNKRLAFNITTNYGLSRVASKMKMMNTVQYLDMRRQAYLNDGISNYPANAYDINGVWDQSRDTDWSKVLMGNTASSYSTQFSLSGGSETTSFLLSLGHSEQTTVFRDDFRYRTNTLNSNISHRSKDNRFQLNVSNIFSKIDNNLVRQDISRQAYLLAPNSPQLYNADGSLNWENNTYTNPVAMYNSTYSNDNLQFITNINTEYEIINHLKLKLNGGINYNTFEEWALQPNTIYNPATATGQSSAYSRTSKNNQNRFSYILEPQVEWSLKKTKHEITLLAGTSIQNETNRSGSLVGVGFDSNLFMTNISAAKTRTVGDQINSEYRYAALFGRINYQFDKKYFINVTGRRDGSSRFGPQKRFVNFGAVGAAWIISNENFLKDSGWLSFAKLRGSFGTAGSDNIGDYQFLDNYTTSTLIYNNVTGLLPARLFNPDYSWEKTTKLETALELSFLKNRINFTGAWYRNRSSNQLVGIQLPTVTGFSSVLANLDATVENRGFEFELSAKPLSGRDFMWQTDFNISFPKNKLLSFPGLQGSTYANRYVIGESTSIVKLYQYEGIDPATGLYRFKDFNGDGKISSPNDNQIIGNIDVQYFGGWSNTIRYKNWDMSFLFQFVKQDNFNYNRNMLIAGSQSNQPLEVLNVWSATNPNGAYMPYTTGANGTKSALHTYFQSSTESISDASFIRLKNLQIGYSIPLQSDVLRSVKIYLQGQNLLTITNYYGIDPEFVTAGYLPPLRTYSFGAQINF</sequence>
<evidence type="ECO:0000313" key="13">
    <source>
        <dbReference type="Proteomes" id="UP000092651"/>
    </source>
</evidence>
<comment type="similarity">
    <text evidence="8 9">Belongs to the TonB-dependent receptor family.</text>
</comment>
<evidence type="ECO:0000313" key="12">
    <source>
        <dbReference type="EMBL" id="OCA69102.1"/>
    </source>
</evidence>
<dbReference type="SUPFAM" id="SSF56935">
    <property type="entry name" value="Porins"/>
    <property type="match status" value="1"/>
</dbReference>
<comment type="subcellular location">
    <subcellularLocation>
        <location evidence="1 8">Cell outer membrane</location>
        <topology evidence="1 8">Multi-pass membrane protein</topology>
    </subcellularLocation>
</comment>
<comment type="caution">
    <text evidence="12">The sequence shown here is derived from an EMBL/GenBank/DDBJ whole genome shotgun (WGS) entry which is preliminary data.</text>
</comment>
<dbReference type="InterPro" id="IPR012910">
    <property type="entry name" value="Plug_dom"/>
</dbReference>
<reference evidence="12 13" key="1">
    <citation type="submission" date="2016-07" db="EMBL/GenBank/DDBJ databases">
        <authorList>
            <person name="Jeong J.-J."/>
            <person name="Kim D.W."/>
            <person name="Sang M.K."/>
            <person name="Choi I.-G."/>
            <person name="Kim K.D."/>
        </authorList>
    </citation>
    <scope>NUCLEOTIDE SEQUENCE [LARGE SCALE GENOMIC DNA]</scope>
    <source>
        <strain evidence="12 13">UTM-3</strain>
    </source>
</reference>
<evidence type="ECO:0000256" key="9">
    <source>
        <dbReference type="RuleBase" id="RU003357"/>
    </source>
</evidence>
<dbReference type="InterPro" id="IPR039426">
    <property type="entry name" value="TonB-dep_rcpt-like"/>
</dbReference>
<gene>
    <name evidence="12" type="ORF">BBI01_17995</name>
</gene>
<dbReference type="InterPro" id="IPR036942">
    <property type="entry name" value="Beta-barrel_TonB_sf"/>
</dbReference>
<name>A0A1B8ZBV1_9FLAO</name>
<dbReference type="Gene3D" id="2.40.170.20">
    <property type="entry name" value="TonB-dependent receptor, beta-barrel domain"/>
    <property type="match status" value="1"/>
</dbReference>
<dbReference type="RefSeq" id="WP_065396201.1">
    <property type="nucleotide sequence ID" value="NZ_MAYH01000048.1"/>
</dbReference>
<keyword evidence="4 8" id="KW-0812">Transmembrane</keyword>
<evidence type="ECO:0000259" key="11">
    <source>
        <dbReference type="Pfam" id="PF07715"/>
    </source>
</evidence>
<keyword evidence="3 8" id="KW-1134">Transmembrane beta strand</keyword>
<evidence type="ECO:0000256" key="5">
    <source>
        <dbReference type="ARBA" id="ARBA00023077"/>
    </source>
</evidence>
<dbReference type="AlphaFoldDB" id="A0A1B8ZBV1"/>
<evidence type="ECO:0000259" key="10">
    <source>
        <dbReference type="Pfam" id="PF00593"/>
    </source>
</evidence>
<dbReference type="NCBIfam" id="TIGR04057">
    <property type="entry name" value="SusC_RagA_signa"/>
    <property type="match status" value="1"/>
</dbReference>
<keyword evidence="5 9" id="KW-0798">TonB box</keyword>
<evidence type="ECO:0000256" key="4">
    <source>
        <dbReference type="ARBA" id="ARBA00022692"/>
    </source>
</evidence>
<dbReference type="SUPFAM" id="SSF49464">
    <property type="entry name" value="Carboxypeptidase regulatory domain-like"/>
    <property type="match status" value="1"/>
</dbReference>
<protein>
    <submittedName>
        <fullName evidence="12">SusC/RagA family protein</fullName>
    </submittedName>
</protein>
<keyword evidence="6 8" id="KW-0472">Membrane</keyword>
<dbReference type="Gene3D" id="2.170.130.10">
    <property type="entry name" value="TonB-dependent receptor, plug domain"/>
    <property type="match status" value="1"/>
</dbReference>
<evidence type="ECO:0000256" key="2">
    <source>
        <dbReference type="ARBA" id="ARBA00022448"/>
    </source>
</evidence>
<dbReference type="Pfam" id="PF00593">
    <property type="entry name" value="TonB_dep_Rec_b-barrel"/>
    <property type="match status" value="1"/>
</dbReference>
<evidence type="ECO:0000256" key="7">
    <source>
        <dbReference type="ARBA" id="ARBA00023237"/>
    </source>
</evidence>
<keyword evidence="7 8" id="KW-0998">Cell outer membrane</keyword>
<dbReference type="InterPro" id="IPR023997">
    <property type="entry name" value="TonB-dep_OMP_SusC/RagA_CS"/>
</dbReference>
<dbReference type="Proteomes" id="UP000092651">
    <property type="component" value="Unassembled WGS sequence"/>
</dbReference>
<dbReference type="EMBL" id="MAYH01000048">
    <property type="protein sequence ID" value="OCA69102.1"/>
    <property type="molecule type" value="Genomic_DNA"/>
</dbReference>
<dbReference type="Pfam" id="PF07715">
    <property type="entry name" value="Plug"/>
    <property type="match status" value="1"/>
</dbReference>